<dbReference type="InterPro" id="IPR027275">
    <property type="entry name" value="PRC-brl_dom"/>
</dbReference>
<dbReference type="InterPro" id="IPR011033">
    <property type="entry name" value="PRC_barrel-like_sf"/>
</dbReference>
<evidence type="ECO:0000259" key="2">
    <source>
        <dbReference type="Pfam" id="PF05239"/>
    </source>
</evidence>
<organism evidence="3 4">
    <name type="scientific">Roseibium sediminicola</name>
    <dbReference type="NCBI Taxonomy" id="2933272"/>
    <lineage>
        <taxon>Bacteria</taxon>
        <taxon>Pseudomonadati</taxon>
        <taxon>Pseudomonadota</taxon>
        <taxon>Alphaproteobacteria</taxon>
        <taxon>Hyphomicrobiales</taxon>
        <taxon>Stappiaceae</taxon>
        <taxon>Roseibium</taxon>
    </lineage>
</organism>
<feature type="signal peptide" evidence="1">
    <location>
        <begin position="1"/>
        <end position="21"/>
    </location>
</feature>
<proteinExistence type="predicted"/>
<feature type="domain" description="PRC-barrel" evidence="2">
    <location>
        <begin position="56"/>
        <end position="133"/>
    </location>
</feature>
<feature type="domain" description="PRC-barrel" evidence="2">
    <location>
        <begin position="214"/>
        <end position="281"/>
    </location>
</feature>
<dbReference type="EMBL" id="JALNMJ010000021">
    <property type="protein sequence ID" value="MCK7615095.1"/>
    <property type="molecule type" value="Genomic_DNA"/>
</dbReference>
<feature type="chain" id="PRO_5047410519" evidence="1">
    <location>
        <begin position="22"/>
        <end position="309"/>
    </location>
</feature>
<dbReference type="PANTHER" id="PTHR36505">
    <property type="entry name" value="BLR1072 PROTEIN"/>
    <property type="match status" value="1"/>
</dbReference>
<gene>
    <name evidence="3" type="ORF">M0H32_23255</name>
</gene>
<dbReference type="PANTHER" id="PTHR36505:SF1">
    <property type="entry name" value="BLR1072 PROTEIN"/>
    <property type="match status" value="1"/>
</dbReference>
<keyword evidence="1" id="KW-0732">Signal</keyword>
<evidence type="ECO:0000256" key="1">
    <source>
        <dbReference type="SAM" id="SignalP"/>
    </source>
</evidence>
<dbReference type="Pfam" id="PF05239">
    <property type="entry name" value="PRC"/>
    <property type="match status" value="2"/>
</dbReference>
<dbReference type="SUPFAM" id="SSF50346">
    <property type="entry name" value="PRC-barrel domain"/>
    <property type="match status" value="2"/>
</dbReference>
<dbReference type="Gene3D" id="2.30.30.240">
    <property type="entry name" value="PRC-barrel domain"/>
    <property type="match status" value="2"/>
</dbReference>
<reference evidence="3" key="1">
    <citation type="submission" date="2022-04" db="EMBL/GenBank/DDBJ databases">
        <title>Roseibium sp. CAU 1639 isolated from mud.</title>
        <authorList>
            <person name="Kim W."/>
        </authorList>
    </citation>
    <scope>NUCLEOTIDE SEQUENCE</scope>
    <source>
        <strain evidence="3">CAU 1639</strain>
    </source>
</reference>
<dbReference type="Proteomes" id="UP001431221">
    <property type="component" value="Unassembled WGS sequence"/>
</dbReference>
<sequence length="309" mass="33066">MLRHFLTTTAIVAMVSSTAIAGNTAATGTATQAETGASDGVYEFEFHTLAPSATTGFLASNMIGKAVMTGEADDAEEIGDINDVIIGRDGQVRAVIVGVGGFLGIGEKEVAVDMNRLTFVTESDDQFTIVSDASRAELEQAASFERPDYIPDWMSTETVREEMNEISKRAEETYETVQTEAVDPVKKRIEDTVASDWTAEKTEVNTRTISTEALIDAAVYTGEGVDIGEISQILLGKEGKAQAVVIYVGGFLGFGEKPVAVSYDSLRIYETTNGALLVTAPFSKEQLEEAAPFEPAAYKESPESLTLKG</sequence>
<comment type="caution">
    <text evidence="3">The sequence shown here is derived from an EMBL/GenBank/DDBJ whole genome shotgun (WGS) entry which is preliminary data.</text>
</comment>
<name>A0ABT0H076_9HYPH</name>
<keyword evidence="4" id="KW-1185">Reference proteome</keyword>
<accession>A0ABT0H076</accession>
<evidence type="ECO:0000313" key="3">
    <source>
        <dbReference type="EMBL" id="MCK7615095.1"/>
    </source>
</evidence>
<protein>
    <submittedName>
        <fullName evidence="3">PRC-barrel domain-containing protein</fullName>
    </submittedName>
</protein>
<evidence type="ECO:0000313" key="4">
    <source>
        <dbReference type="Proteomes" id="UP001431221"/>
    </source>
</evidence>
<dbReference type="RefSeq" id="WP_248158069.1">
    <property type="nucleotide sequence ID" value="NZ_JALNMJ010000021.1"/>
</dbReference>